<protein>
    <submittedName>
        <fullName evidence="1">Uncharacterized protein</fullName>
    </submittedName>
</protein>
<dbReference type="InterPro" id="IPR032466">
    <property type="entry name" value="Metal_Hydrolase"/>
</dbReference>
<dbReference type="SUPFAM" id="SSF51556">
    <property type="entry name" value="Metallo-dependent hydrolases"/>
    <property type="match status" value="1"/>
</dbReference>
<proteinExistence type="predicted"/>
<dbReference type="Proteomes" id="UP000664477">
    <property type="component" value="Unassembled WGS sequence"/>
</dbReference>
<dbReference type="AlphaFoldDB" id="A0A939NFE2"/>
<organism evidence="1 2">
    <name type="scientific">Providencia rettgeri</name>
    <dbReference type="NCBI Taxonomy" id="587"/>
    <lineage>
        <taxon>Bacteria</taxon>
        <taxon>Pseudomonadati</taxon>
        <taxon>Pseudomonadota</taxon>
        <taxon>Gammaproteobacteria</taxon>
        <taxon>Enterobacterales</taxon>
        <taxon>Morganellaceae</taxon>
        <taxon>Providencia</taxon>
    </lineage>
</organism>
<comment type="caution">
    <text evidence="1">The sequence shown here is derived from an EMBL/GenBank/DDBJ whole genome shotgun (WGS) entry which is preliminary data.</text>
</comment>
<evidence type="ECO:0000313" key="2">
    <source>
        <dbReference type="Proteomes" id="UP000664477"/>
    </source>
</evidence>
<dbReference type="Gene3D" id="3.20.20.140">
    <property type="entry name" value="Metal-dependent hydrolases"/>
    <property type="match status" value="1"/>
</dbReference>
<dbReference type="EMBL" id="JAGETQ010000036">
    <property type="protein sequence ID" value="MBO1916142.1"/>
    <property type="molecule type" value="Genomic_DNA"/>
</dbReference>
<reference evidence="1" key="1">
    <citation type="submission" date="2021-03" db="EMBL/GenBank/DDBJ databases">
        <title>Molecular epidemiology and mechanisms of colistin and carbapenem resistance in Enterobacteriaceae from clinical isolates, the environment and porcine samples in Pretoria, South Africa.</title>
        <authorList>
            <person name="Bogoshi D."/>
            <person name="Mbelle N.M."/>
            <person name="Naidoo V."/>
            <person name="Osei Sekyere J."/>
        </authorList>
    </citation>
    <scope>NUCLEOTIDE SEQUENCE</scope>
    <source>
        <strain evidence="1">C052</strain>
    </source>
</reference>
<sequence length="62" mass="7101">MILVHGKFVEANEQLLDEIPLLAAKGCPTFKLFMTYRKEGVMADDMTLMQVFKRAKKITVCH</sequence>
<accession>A0A939NFE2</accession>
<evidence type="ECO:0000313" key="1">
    <source>
        <dbReference type="EMBL" id="MBO1916142.1"/>
    </source>
</evidence>
<gene>
    <name evidence="1" type="ORF">J4727_08850</name>
</gene>
<name>A0A939NFE2_PRORE</name>